<dbReference type="AlphaFoldDB" id="A0A672H3N7"/>
<dbReference type="InParanoid" id="A0A672H3N7"/>
<name>A0A672H3N7_SALFA</name>
<protein>
    <submittedName>
        <fullName evidence="1">Uncharacterized protein</fullName>
    </submittedName>
</protein>
<dbReference type="Ensembl" id="ENSSFAT00005023519.1">
    <property type="protein sequence ID" value="ENSSFAP00005022579.1"/>
    <property type="gene ID" value="ENSSFAG00005011732.1"/>
</dbReference>
<sequence>MILLRSKRYELRGVSEAPDIPTVEVSHSGLSCNLPPGCICYRFWPTASLSLFLHLNNSPPLMALVLFGPIFKADLSHTQRRRRCINRSTQTCKLLFRQCMNINASLIHQNRHTVQSL</sequence>
<evidence type="ECO:0000313" key="2">
    <source>
        <dbReference type="Proteomes" id="UP000472267"/>
    </source>
</evidence>
<reference evidence="1" key="1">
    <citation type="submission" date="2019-06" db="EMBL/GenBank/DDBJ databases">
        <authorList>
            <consortium name="Wellcome Sanger Institute Data Sharing"/>
        </authorList>
    </citation>
    <scope>NUCLEOTIDE SEQUENCE [LARGE SCALE GENOMIC DNA]</scope>
</reference>
<organism evidence="1 2">
    <name type="scientific">Salarias fasciatus</name>
    <name type="common">Jewelled blenny</name>
    <name type="synonym">Blennius fasciatus</name>
    <dbReference type="NCBI Taxonomy" id="181472"/>
    <lineage>
        <taxon>Eukaryota</taxon>
        <taxon>Metazoa</taxon>
        <taxon>Chordata</taxon>
        <taxon>Craniata</taxon>
        <taxon>Vertebrata</taxon>
        <taxon>Euteleostomi</taxon>
        <taxon>Actinopterygii</taxon>
        <taxon>Neopterygii</taxon>
        <taxon>Teleostei</taxon>
        <taxon>Neoteleostei</taxon>
        <taxon>Acanthomorphata</taxon>
        <taxon>Ovalentaria</taxon>
        <taxon>Blenniimorphae</taxon>
        <taxon>Blenniiformes</taxon>
        <taxon>Blennioidei</taxon>
        <taxon>Blenniidae</taxon>
        <taxon>Salariinae</taxon>
        <taxon>Salarias</taxon>
    </lineage>
</organism>
<proteinExistence type="predicted"/>
<evidence type="ECO:0000313" key="1">
    <source>
        <dbReference type="Ensembl" id="ENSSFAP00005022579.1"/>
    </source>
</evidence>
<dbReference type="Proteomes" id="UP000472267">
    <property type="component" value="Chromosome 15"/>
</dbReference>
<keyword evidence="2" id="KW-1185">Reference proteome</keyword>
<accession>A0A672H3N7</accession>
<reference evidence="1" key="3">
    <citation type="submission" date="2025-09" db="UniProtKB">
        <authorList>
            <consortium name="Ensembl"/>
        </authorList>
    </citation>
    <scope>IDENTIFICATION</scope>
</reference>
<reference evidence="1" key="2">
    <citation type="submission" date="2025-08" db="UniProtKB">
        <authorList>
            <consortium name="Ensembl"/>
        </authorList>
    </citation>
    <scope>IDENTIFICATION</scope>
</reference>